<evidence type="ECO:0000256" key="1">
    <source>
        <dbReference type="SAM" id="SignalP"/>
    </source>
</evidence>
<protein>
    <recommendedName>
        <fullName evidence="4">DUF3617 domain-containing protein</fullName>
    </recommendedName>
</protein>
<dbReference type="EMBL" id="PXYI01000007">
    <property type="protein sequence ID" value="PSJ37961.1"/>
    <property type="molecule type" value="Genomic_DNA"/>
</dbReference>
<accession>A0A2P7QJ32</accession>
<keyword evidence="1" id="KW-0732">Signal</keyword>
<keyword evidence="3" id="KW-1185">Reference proteome</keyword>
<dbReference type="AlphaFoldDB" id="A0A2P7QJ32"/>
<proteinExistence type="predicted"/>
<organism evidence="2 3">
    <name type="scientific">Allosphingosinicella deserti</name>
    <dbReference type="NCBI Taxonomy" id="2116704"/>
    <lineage>
        <taxon>Bacteria</taxon>
        <taxon>Pseudomonadati</taxon>
        <taxon>Pseudomonadota</taxon>
        <taxon>Alphaproteobacteria</taxon>
        <taxon>Sphingomonadales</taxon>
        <taxon>Sphingomonadaceae</taxon>
        <taxon>Allosphingosinicella</taxon>
    </lineage>
</organism>
<evidence type="ECO:0008006" key="4">
    <source>
        <dbReference type="Google" id="ProtNLM"/>
    </source>
</evidence>
<feature type="signal peptide" evidence="1">
    <location>
        <begin position="1"/>
        <end position="26"/>
    </location>
</feature>
<comment type="caution">
    <text evidence="2">The sequence shown here is derived from an EMBL/GenBank/DDBJ whole genome shotgun (WGS) entry which is preliminary data.</text>
</comment>
<evidence type="ECO:0000313" key="3">
    <source>
        <dbReference type="Proteomes" id="UP000241167"/>
    </source>
</evidence>
<name>A0A2P7QJ32_9SPHN</name>
<dbReference type="Proteomes" id="UP000241167">
    <property type="component" value="Unassembled WGS sequence"/>
</dbReference>
<feature type="chain" id="PRO_5015138901" description="DUF3617 domain-containing protein" evidence="1">
    <location>
        <begin position="27"/>
        <end position="134"/>
    </location>
</feature>
<dbReference type="OrthoDB" id="7595119at2"/>
<gene>
    <name evidence="2" type="ORF">C7I55_19845</name>
</gene>
<evidence type="ECO:0000313" key="2">
    <source>
        <dbReference type="EMBL" id="PSJ37961.1"/>
    </source>
</evidence>
<sequence>MTKSLNWRRGALFASCVLGAPALAVAAGGMTALAPLERGRWEVRDLDGGGARPAICLGDPARFVQLEHAGPACPIEILQNGKGETTAQYSCAGRGFGHTHIRVETPRLIRIDTQGLNNGKPFSYRLEARRAGSC</sequence>
<dbReference type="RefSeq" id="WP_106514774.1">
    <property type="nucleotide sequence ID" value="NZ_PXYI01000007.1"/>
</dbReference>
<reference evidence="2 3" key="1">
    <citation type="submission" date="2018-03" db="EMBL/GenBank/DDBJ databases">
        <title>The draft genome of Sphingosinicella sp. GL-C-18.</title>
        <authorList>
            <person name="Liu L."/>
            <person name="Li L."/>
            <person name="Liang L."/>
            <person name="Zhang X."/>
            <person name="Wang T."/>
        </authorList>
    </citation>
    <scope>NUCLEOTIDE SEQUENCE [LARGE SCALE GENOMIC DNA]</scope>
    <source>
        <strain evidence="2 3">GL-C-18</strain>
    </source>
</reference>